<evidence type="ECO:0000313" key="1">
    <source>
        <dbReference type="EMBL" id="EQD34984.1"/>
    </source>
</evidence>
<accession>T1A1Q8</accession>
<reference evidence="1" key="2">
    <citation type="journal article" date="2014" name="ISME J.">
        <title>Microbial stratification in low pH oxic and suboxic macroscopic growths along an acid mine drainage.</title>
        <authorList>
            <person name="Mendez-Garcia C."/>
            <person name="Mesa V."/>
            <person name="Sprenger R.R."/>
            <person name="Richter M."/>
            <person name="Diez M.S."/>
            <person name="Solano J."/>
            <person name="Bargiela R."/>
            <person name="Golyshina O.V."/>
            <person name="Manteca A."/>
            <person name="Ramos J.L."/>
            <person name="Gallego J.R."/>
            <person name="Llorente I."/>
            <person name="Martins Dos Santos V.A."/>
            <person name="Jensen O.N."/>
            <person name="Pelaez A.I."/>
            <person name="Sanchez J."/>
            <person name="Ferrer M."/>
        </authorList>
    </citation>
    <scope>NUCLEOTIDE SEQUENCE</scope>
</reference>
<reference evidence="1" key="1">
    <citation type="submission" date="2013-08" db="EMBL/GenBank/DDBJ databases">
        <authorList>
            <person name="Mendez C."/>
            <person name="Richter M."/>
            <person name="Ferrer M."/>
            <person name="Sanchez J."/>
        </authorList>
    </citation>
    <scope>NUCLEOTIDE SEQUENCE</scope>
</reference>
<dbReference type="Gene3D" id="3.40.50.1820">
    <property type="entry name" value="alpha/beta hydrolase"/>
    <property type="match status" value="1"/>
</dbReference>
<sequence>MVLSHGLESGPQATKVGALAAVAEAQGWRTLRPDYRDLDAQGLAAATSPRLARLRAAVPAHAPCVLVGSSFGAFISGLVSCEVPVRGLVFAGHAAADFPVTRRPSPCARVVPVC</sequence>
<dbReference type="InterPro" id="IPR029058">
    <property type="entry name" value="AB_hydrolase_fold"/>
</dbReference>
<gene>
    <name evidence="1" type="ORF">B1B_16995</name>
</gene>
<evidence type="ECO:0008006" key="2">
    <source>
        <dbReference type="Google" id="ProtNLM"/>
    </source>
</evidence>
<dbReference type="EMBL" id="AUZY01011340">
    <property type="protein sequence ID" value="EQD34984.1"/>
    <property type="molecule type" value="Genomic_DNA"/>
</dbReference>
<protein>
    <recommendedName>
        <fullName evidence="2">Alpha/beta hydrolase</fullName>
    </recommendedName>
</protein>
<organism evidence="1">
    <name type="scientific">mine drainage metagenome</name>
    <dbReference type="NCBI Taxonomy" id="410659"/>
    <lineage>
        <taxon>unclassified sequences</taxon>
        <taxon>metagenomes</taxon>
        <taxon>ecological metagenomes</taxon>
    </lineage>
</organism>
<feature type="non-terminal residue" evidence="1">
    <location>
        <position position="114"/>
    </location>
</feature>
<dbReference type="AlphaFoldDB" id="T1A1Q8"/>
<dbReference type="SUPFAM" id="SSF53474">
    <property type="entry name" value="alpha/beta-Hydrolases"/>
    <property type="match status" value="1"/>
</dbReference>
<comment type="caution">
    <text evidence="1">The sequence shown here is derived from an EMBL/GenBank/DDBJ whole genome shotgun (WGS) entry which is preliminary data.</text>
</comment>
<proteinExistence type="predicted"/>
<name>T1A1Q8_9ZZZZ</name>